<evidence type="ECO:0000259" key="9">
    <source>
        <dbReference type="Pfam" id="PF12842"/>
    </source>
</evidence>
<dbReference type="InterPro" id="IPR032194">
    <property type="entry name" value="CNOT1_HEAT"/>
</dbReference>
<dbReference type="PANTHER" id="PTHR13162:SF8">
    <property type="entry name" value="CCR4-NOT TRANSCRIPTION COMPLEX SUBUNIT 1"/>
    <property type="match status" value="1"/>
</dbReference>
<dbReference type="Pfam" id="PF16417">
    <property type="entry name" value="CNOT1_TTP_bind"/>
    <property type="match status" value="1"/>
</dbReference>
<evidence type="ECO:0000259" key="14">
    <source>
        <dbReference type="Pfam" id="PF23590"/>
    </source>
</evidence>
<protein>
    <submittedName>
        <fullName evidence="16">CCR4-NOT transcription complex subunit 1-like isoform X3</fullName>
    </submittedName>
</protein>
<feature type="domain" description="CCR4-NOT transcription complex subunit 1 TTP binding" evidence="11">
    <location>
        <begin position="682"/>
        <end position="841"/>
    </location>
</feature>
<accession>A0ABM3LZ01</accession>
<evidence type="ECO:0000256" key="5">
    <source>
        <dbReference type="ARBA" id="ARBA00023242"/>
    </source>
</evidence>
<feature type="domain" description="CCR4-NOT transcription complex subunit 1 HEAT repeat" evidence="12">
    <location>
        <begin position="465"/>
        <end position="587"/>
    </location>
</feature>
<dbReference type="Pfam" id="PF16415">
    <property type="entry name" value="CNOT1_CAF1_bind"/>
    <property type="match status" value="1"/>
</dbReference>
<comment type="similarity">
    <text evidence="6">Belongs to the CNOT1 family.</text>
</comment>
<name>A0ABM3LZ01_BICAN</name>
<evidence type="ECO:0000259" key="10">
    <source>
        <dbReference type="Pfam" id="PF16415"/>
    </source>
</evidence>
<dbReference type="CDD" id="cd20710">
    <property type="entry name" value="NOT1_connector"/>
    <property type="match status" value="1"/>
</dbReference>
<dbReference type="Pfam" id="PF16418">
    <property type="entry name" value="CNOT1_HEAT"/>
    <property type="match status" value="1"/>
</dbReference>
<proteinExistence type="inferred from homology"/>
<evidence type="ECO:0000256" key="7">
    <source>
        <dbReference type="SAM" id="MobiDB-lite"/>
    </source>
</evidence>
<dbReference type="InterPro" id="IPR038535">
    <property type="entry name" value="CNOT1_TTP_bind_sf"/>
</dbReference>
<evidence type="ECO:0000313" key="15">
    <source>
        <dbReference type="Proteomes" id="UP001652582"/>
    </source>
</evidence>
<dbReference type="Pfam" id="PF04054">
    <property type="entry name" value="Not1"/>
    <property type="match status" value="1"/>
</dbReference>
<evidence type="ECO:0000256" key="1">
    <source>
        <dbReference type="ARBA" id="ARBA00004123"/>
    </source>
</evidence>
<feature type="domain" description="CCR4-Not complex component Not1 C-terminal" evidence="8">
    <location>
        <begin position="1738"/>
        <end position="2093"/>
    </location>
</feature>
<comment type="subcellular location">
    <subcellularLocation>
        <location evidence="1">Nucleus</location>
    </subcellularLocation>
</comment>
<evidence type="ECO:0000259" key="8">
    <source>
        <dbReference type="Pfam" id="PF04054"/>
    </source>
</evidence>
<dbReference type="Pfam" id="PF23590">
    <property type="entry name" value="NOT1_connector"/>
    <property type="match status" value="1"/>
</dbReference>
<feature type="compositionally biased region" description="Pro residues" evidence="7">
    <location>
        <begin position="1120"/>
        <end position="1141"/>
    </location>
</feature>
<dbReference type="InterPro" id="IPR024557">
    <property type="entry name" value="CNOT1_dom_4"/>
</dbReference>
<dbReference type="Gene3D" id="1.25.40.180">
    <property type="match status" value="1"/>
</dbReference>
<evidence type="ECO:0000259" key="11">
    <source>
        <dbReference type="Pfam" id="PF16417"/>
    </source>
</evidence>
<dbReference type="InterPro" id="IPR055454">
    <property type="entry name" value="CNOT1-like_NOT1_connector"/>
</dbReference>
<feature type="region of interest" description="Disordered" evidence="7">
    <location>
        <begin position="1116"/>
        <end position="1144"/>
    </location>
</feature>
<dbReference type="Gene3D" id="1.25.40.800">
    <property type="match status" value="1"/>
</dbReference>
<dbReference type="InterPro" id="IPR007196">
    <property type="entry name" value="CCR4-Not_Not1_C"/>
</dbReference>
<evidence type="ECO:0000256" key="2">
    <source>
        <dbReference type="ARBA" id="ARBA00022491"/>
    </source>
</evidence>
<dbReference type="RefSeq" id="XP_052744273.1">
    <property type="nucleotide sequence ID" value="XM_052888313.1"/>
</dbReference>
<dbReference type="Proteomes" id="UP001652582">
    <property type="component" value="Chromosome 22"/>
</dbReference>
<keyword evidence="3" id="KW-0805">Transcription regulation</keyword>
<feature type="domain" description="CCR4-NOT transcription complex subunit 1 N-terminal" evidence="13">
    <location>
        <begin position="32"/>
        <end position="221"/>
    </location>
</feature>
<dbReference type="GeneID" id="112043877"/>
<dbReference type="Gene3D" id="1.25.40.790">
    <property type="match status" value="1"/>
</dbReference>
<evidence type="ECO:0000259" key="12">
    <source>
        <dbReference type="Pfam" id="PF16418"/>
    </source>
</evidence>
<feature type="domain" description="CCR4-NOT transcription complex subunit 1 CAF1-binding" evidence="10">
    <location>
        <begin position="888"/>
        <end position="1108"/>
    </location>
</feature>
<gene>
    <name evidence="16" type="primary">LOC112043877</name>
</gene>
<evidence type="ECO:0000256" key="3">
    <source>
        <dbReference type="ARBA" id="ARBA00023015"/>
    </source>
</evidence>
<evidence type="ECO:0000256" key="6">
    <source>
        <dbReference type="ARBA" id="ARBA00025717"/>
    </source>
</evidence>
<organism evidence="15 16">
    <name type="scientific">Bicyclus anynana</name>
    <name type="common">Squinting bush brown butterfly</name>
    <dbReference type="NCBI Taxonomy" id="110368"/>
    <lineage>
        <taxon>Eukaryota</taxon>
        <taxon>Metazoa</taxon>
        <taxon>Ecdysozoa</taxon>
        <taxon>Arthropoda</taxon>
        <taxon>Hexapoda</taxon>
        <taxon>Insecta</taxon>
        <taxon>Pterygota</taxon>
        <taxon>Neoptera</taxon>
        <taxon>Endopterygota</taxon>
        <taxon>Lepidoptera</taxon>
        <taxon>Glossata</taxon>
        <taxon>Ditrysia</taxon>
        <taxon>Papilionoidea</taxon>
        <taxon>Nymphalidae</taxon>
        <taxon>Satyrinae</taxon>
        <taxon>Satyrini</taxon>
        <taxon>Mycalesina</taxon>
        <taxon>Bicyclus</taxon>
    </lineage>
</organism>
<feature type="domain" description="CCR4-NOT transcription complex subunit 1-like NOT1 connector" evidence="14">
    <location>
        <begin position="1394"/>
        <end position="1577"/>
    </location>
</feature>
<feature type="region of interest" description="Disordered" evidence="7">
    <location>
        <begin position="840"/>
        <end position="866"/>
    </location>
</feature>
<dbReference type="Gene3D" id="1.25.40.840">
    <property type="entry name" value="CCR4-NOT transcription complex subunit 1 TTP binding domain"/>
    <property type="match status" value="1"/>
</dbReference>
<keyword evidence="4" id="KW-0804">Transcription</keyword>
<dbReference type="InterPro" id="IPR040398">
    <property type="entry name" value="Not1"/>
</dbReference>
<dbReference type="InterPro" id="IPR055104">
    <property type="entry name" value="CNOT1_1st"/>
</dbReference>
<dbReference type="Pfam" id="PF12842">
    <property type="entry name" value="DUF3819"/>
    <property type="match status" value="1"/>
</dbReference>
<evidence type="ECO:0000259" key="13">
    <source>
        <dbReference type="Pfam" id="PF22940"/>
    </source>
</evidence>
<keyword evidence="5" id="KW-0539">Nucleus</keyword>
<dbReference type="InterPro" id="IPR032193">
    <property type="entry name" value="CNOT1_TTP_bind"/>
</dbReference>
<dbReference type="Pfam" id="PF22940">
    <property type="entry name" value="CNOT1_1st"/>
    <property type="match status" value="1"/>
</dbReference>
<feature type="compositionally biased region" description="Low complexity" evidence="7">
    <location>
        <begin position="850"/>
        <end position="866"/>
    </location>
</feature>
<feature type="domain" description="CCR4-NOT transcription complex subunit 1" evidence="9">
    <location>
        <begin position="1173"/>
        <end position="1320"/>
    </location>
</feature>
<dbReference type="PANTHER" id="PTHR13162">
    <property type="entry name" value="CCR4-NOT TRANSCRIPTION COMPLEX"/>
    <property type="match status" value="1"/>
</dbReference>
<keyword evidence="2" id="KW-0678">Repressor</keyword>
<evidence type="ECO:0000313" key="16">
    <source>
        <dbReference type="RefSeq" id="XP_052744273.1"/>
    </source>
</evidence>
<reference evidence="16" key="1">
    <citation type="submission" date="2025-08" db="UniProtKB">
        <authorList>
            <consortium name="RefSeq"/>
        </authorList>
    </citation>
    <scope>IDENTIFICATION</scope>
</reference>
<dbReference type="InterPro" id="IPR032191">
    <property type="entry name" value="CNOT1_CAF1_bind"/>
</dbReference>
<keyword evidence="15" id="KW-1185">Reference proteome</keyword>
<sequence length="2107" mass="228867">MNLDPLTFSLSQINCLVANLNKKNFKQVNRELTQIISLYGSEAERRVLRCLLAEAAKGIESDAPSGAAGAAAALLAQQLAGLLDHPAKATLVCSVLDDPPEAVQKALKPSNTLFSRFARLLKFTVAQEIAFSLVLKNSSLRPDVATLAERHLNERLLDFVRCYLDADRGHEAEVAGVRECGPGVLQPLLTRLPAGPRRALLQRLRAALPRDAAPVLLAPLLYADDTRAPPRRAAARAELAAAMAHRSLADGVRELGYRFTASADDCRSFLADLGARRPAPADVARAVAAMVRYDGAREPPGAAWDADAFARAVRDAAPELDWRDVVPQLDHPDFLVPDRRGLGALVALLRAGLRDAIPADALLRPWANLDGQLSLVSHALRHPDVFSFAEHPVRQVAVDALKAPPEADDREAATWRCLPLLELLLHAAERGRDVRELLEPPARRCPDVLLLALLALGPPACALGRELLATLVPVFLAGHPNAGALLQLAWHAPGAAARPALLHAMAEWHARGDGDQARLSRALDVAQELKALSALLDVRAFPFAIELACLAARREYLKLDKWLADKLAEHGESFAAAALQLLRRRRAPDDAALAAGLRLCAPAAPPELRDAILGALAAREPWPGAFAPQLDAVAGLAPGFAGLSLSAPAFASAGAPGSPASFAAIPMPPAAPEDAGRFLAAPASKDVEDEASGYFQRIYNRPPTLSVEEALDVLSAFGESAAPREREVFSCMLRNLFEEYKFFPQYPDADLRTNAQLFGGVLARGALPPDAAALALRLVLDALRKPEGSKMFRFGVAALDRFKARLKDYHKYCEHVRAIPHFRELPPHLVEYVECGARGREPAPEPPAHRPAAYAPGAAEPAAGRPSIANATNIDTLLSAADAERPAAPPEPVRDKTAFIFNNLSQLNLPAKCAELRELVAEEHYEWLAQYVVMKRASIELNFHALYASLLDELGARALRRLVARETYRNIGVLLRSEKGIANFSDRSLLKNLGHWLGVLTLARCRPVLQRELDLKTLLLEAYHRGQRELLYIVPFTAKVLESCARSAVFKPPNPWTMALMGVLAELHREPGLKLNLKFEIEVLCKKLSLDISELKPSLYLRDPEKLKTIEFQCSRPDVAPEPAPPPPPAEPAPAAPPPAPRFSYADVDVSSTAALGRELAGGAHVALLQSHPQLQPAARAAVERAVQEWIHPVVDRSIKYALTTSERLIRKDFAADPDETRMRTCAHHLMRNLTAGMAMITCREQILATVSANLKAAFGAALAPSGALQKDVVESAAAALAAENAELACAFIQKTAVEKALPELDKRLADEYERRELARREGRGLGPAPGAERLPERVRVRAGGAPAERLAVYEQFACNIPGFAPLPCAPPPPPPPPPPTQAFGRDASALLGAVQAFLAGAAPLPALAPLAALALRLHDALALAGRGQDLALLQTAVEGLLGGRVRGAEHAEQLARFRELHVRALRLLADAGGRAWLREHAARAAAAAPDDLRYNLEAVDCLVRNQLLDLPQYDAALAQLMDDGNNFAAVAFVTQLLRLYLHDEREPACAPDALRRCTDALLRAARPPAPPPAPAAHLHDGVLLARRDEPAGARDAADALLGEWRALAAGARADGELARHFPAFVQRMSARGVLQSDAALARFLRLGAEQCARHVRRLLAAGAERAACHAPCDAFVRLVALLVKNTADAADPTPKLNLLNKTLGILAGCLLRDQQESGVEFQQLPHHRLLLMLFLDMDAPEPVLEAMNYQILTAFCHTLRLVRPAVAPGFCYAWLEIVAHRAFVHRVLAATPQQKGWGMYCELLVDLLQFLSPFLRNTELAPPVAKLYRGALRLLLVLLHDFPEFLCDYHHALCDDIPPNCVQLRNLVLSAFPRDMRLPDPFTPNLKVDLLPDIASAPRAAADCAARLPARLRGELDAYLRARAPVTFLSELRTHMQVEGEPGRRYDSRLINAVVLYVGTRALAQLAACGLAPGAASVAHSAHMDVFQSFTADFDYEGQYLFLNAVANQLRYPNSHTHYFSCCLLSLFAEARCAAVQEQITRTLLERLIVNRPHPWGLLVTFIELIKNPVYKFWSHDFVHCAPEIEKLFGSVARSCIAEPSGAEPS</sequence>
<evidence type="ECO:0000256" key="4">
    <source>
        <dbReference type="ARBA" id="ARBA00023163"/>
    </source>
</evidence>